<organism evidence="6 7">
    <name type="scientific">Heracleum sosnowskyi</name>
    <dbReference type="NCBI Taxonomy" id="360622"/>
    <lineage>
        <taxon>Eukaryota</taxon>
        <taxon>Viridiplantae</taxon>
        <taxon>Streptophyta</taxon>
        <taxon>Embryophyta</taxon>
        <taxon>Tracheophyta</taxon>
        <taxon>Spermatophyta</taxon>
        <taxon>Magnoliopsida</taxon>
        <taxon>eudicotyledons</taxon>
        <taxon>Gunneridae</taxon>
        <taxon>Pentapetalae</taxon>
        <taxon>asterids</taxon>
        <taxon>campanulids</taxon>
        <taxon>Apiales</taxon>
        <taxon>Apiaceae</taxon>
        <taxon>Apioideae</taxon>
        <taxon>apioid superclade</taxon>
        <taxon>Tordylieae</taxon>
        <taxon>Tordyliinae</taxon>
        <taxon>Heracleum</taxon>
    </lineage>
</organism>
<keyword evidence="2" id="KW-0645">Protease</keyword>
<dbReference type="Pfam" id="PF02902">
    <property type="entry name" value="Peptidase_C48"/>
    <property type="match status" value="1"/>
</dbReference>
<dbReference type="EMBL" id="JAUIZM010000008">
    <property type="protein sequence ID" value="KAK1367530.1"/>
    <property type="molecule type" value="Genomic_DNA"/>
</dbReference>
<dbReference type="GO" id="GO:0008234">
    <property type="term" value="F:cysteine-type peptidase activity"/>
    <property type="evidence" value="ECO:0007669"/>
    <property type="project" value="InterPro"/>
</dbReference>
<accession>A0AAD8M9T0</accession>
<keyword evidence="7" id="KW-1185">Reference proteome</keyword>
<evidence type="ECO:0000256" key="2">
    <source>
        <dbReference type="ARBA" id="ARBA00022670"/>
    </source>
</evidence>
<name>A0AAD8M9T0_9APIA</name>
<keyword evidence="3" id="KW-0378">Hydrolase</keyword>
<dbReference type="PROSITE" id="PS50600">
    <property type="entry name" value="ULP_PROTEASE"/>
    <property type="match status" value="1"/>
</dbReference>
<dbReference type="InterPro" id="IPR003653">
    <property type="entry name" value="Peptidase_C48_C"/>
</dbReference>
<evidence type="ECO:0000259" key="5">
    <source>
        <dbReference type="PROSITE" id="PS50600"/>
    </source>
</evidence>
<feature type="compositionally biased region" description="Basic and acidic residues" evidence="4">
    <location>
        <begin position="544"/>
        <end position="553"/>
    </location>
</feature>
<dbReference type="PANTHER" id="PTHR46033:SF1">
    <property type="entry name" value="PROTEIN MAIN-LIKE 2"/>
    <property type="match status" value="1"/>
</dbReference>
<reference evidence="6" key="1">
    <citation type="submission" date="2023-02" db="EMBL/GenBank/DDBJ databases">
        <title>Genome of toxic invasive species Heracleum sosnowskyi carries increased number of genes despite the absence of recent whole-genome duplications.</title>
        <authorList>
            <person name="Schelkunov M."/>
            <person name="Shtratnikova V."/>
            <person name="Makarenko M."/>
            <person name="Klepikova A."/>
            <person name="Omelchenko D."/>
            <person name="Novikova G."/>
            <person name="Obukhova E."/>
            <person name="Bogdanov V."/>
            <person name="Penin A."/>
            <person name="Logacheva M."/>
        </authorList>
    </citation>
    <scope>NUCLEOTIDE SEQUENCE</scope>
    <source>
        <strain evidence="6">Hsosn_3</strain>
        <tissue evidence="6">Leaf</tissue>
    </source>
</reference>
<evidence type="ECO:0000313" key="7">
    <source>
        <dbReference type="Proteomes" id="UP001237642"/>
    </source>
</evidence>
<proteinExistence type="inferred from homology"/>
<evidence type="ECO:0000256" key="4">
    <source>
        <dbReference type="SAM" id="MobiDB-lite"/>
    </source>
</evidence>
<dbReference type="Pfam" id="PF10536">
    <property type="entry name" value="PMD"/>
    <property type="match status" value="1"/>
</dbReference>
<evidence type="ECO:0000313" key="6">
    <source>
        <dbReference type="EMBL" id="KAK1367530.1"/>
    </source>
</evidence>
<sequence length="975" mass="113836">MDMECGPIDRSLLTLQDDHISTVIWEGGVRDVIDCRQYTANWEEWVLDDRQKSLLREWGFGVFTNNFAIPQNDIRLITALVERWRPETNTFHFPFGELTITLEDVYMIMGLPVRGRPLSHTELKTPKSYWMKRWKDPSLSEKERDEMYKEGIKLNLLKGKYKMKPDPSPEHDVLYTRGYLLYIIGAVLFPSSSRNLVHPRYIQFIQESSEISSYAWGAAVLAHLYRSLTRATHKNCRGMNGCTMLLMLWSYERLLPGAPVIAPHQEFVWPRALAWAEPTHRVNPHHHTGQYRGDYDGFELCWLTWQPYQRFYDLQNYDEDYNVAMLDAAYMALGRVPLVSMEIIEYAMPDRVMRQFGVLQHIPEDPIDHTSLRRERLSKWQREKHVSLFRDYIEEWNVFNDGMIPIVEEGHYVPTEEYMYWFRRVSKLRIAPFLVTHPEKIVPRDWYPQQDMADALDCGMRTLHDMHLRDPPDWFYDIIPDFLARYDRINNEWRGHAYTRPSFDRPSRDFDPGASSSQQPLDISQKRPREIETTDSPTSPTHDVSYKRPRQVESTDDPVIQQNPVVDPPLVHVEVGDSAPSPSQQDSERSPPPVVEVTTIPPVTQPSPTTPVATIPPVTQPSPAPPSLTTPSLTTPSLTTPVTWWQCPTPPEVASTVGPVAAAVRLSRLLGLFSNEDQFKDMDRRRHKPKGDLTRPLKNKKVLLLYKVWWSEKSNYVWLDHEQTYRLAWSNVQCLQPNRDLETTVVDAYVELLRRREELFHDTSQPLLFPPSKRFFIAHSFFMTLAVNEIKDLAMHPSCRTPEEMVGLKRIYRSLSTQIPGPPLVDCDYAFFPVCTVGHWFLFVVDIKRMKVNLLDPLRDESDCNLRVVYSKEFYVMEKIIPCMLHFLDDQRYKEDNFMQVRYVKERPKQIGGSDCGVYVCKYMDAILNGIPLHTAVWNYPDDIQVFRYRIAWEIFKGVARHLPDEAVNRRNKGL</sequence>
<dbReference type="GO" id="GO:0010073">
    <property type="term" value="P:meristem maintenance"/>
    <property type="evidence" value="ECO:0007669"/>
    <property type="project" value="InterPro"/>
</dbReference>
<feature type="domain" description="Ubiquitin-like protease family profile" evidence="5">
    <location>
        <begin position="725"/>
        <end position="927"/>
    </location>
</feature>
<feature type="compositionally biased region" description="Pro residues" evidence="4">
    <location>
        <begin position="618"/>
        <end position="628"/>
    </location>
</feature>
<dbReference type="PANTHER" id="PTHR46033">
    <property type="entry name" value="PROTEIN MAIN-LIKE 2"/>
    <property type="match status" value="1"/>
</dbReference>
<feature type="compositionally biased region" description="Basic and acidic residues" evidence="4">
    <location>
        <begin position="502"/>
        <end position="511"/>
    </location>
</feature>
<dbReference type="AlphaFoldDB" id="A0AAD8M9T0"/>
<dbReference type="Proteomes" id="UP001237642">
    <property type="component" value="Unassembled WGS sequence"/>
</dbReference>
<dbReference type="InterPro" id="IPR044824">
    <property type="entry name" value="MAIN-like"/>
</dbReference>
<evidence type="ECO:0000256" key="1">
    <source>
        <dbReference type="ARBA" id="ARBA00005234"/>
    </source>
</evidence>
<dbReference type="GO" id="GO:0006508">
    <property type="term" value="P:proteolysis"/>
    <property type="evidence" value="ECO:0007669"/>
    <property type="project" value="UniProtKB-KW"/>
</dbReference>
<dbReference type="InterPro" id="IPR038765">
    <property type="entry name" value="Papain-like_cys_pep_sf"/>
</dbReference>
<evidence type="ECO:0000256" key="3">
    <source>
        <dbReference type="ARBA" id="ARBA00022801"/>
    </source>
</evidence>
<dbReference type="Gene3D" id="3.40.395.10">
    <property type="entry name" value="Adenoviral Proteinase, Chain A"/>
    <property type="match status" value="1"/>
</dbReference>
<protein>
    <recommendedName>
        <fullName evidence="5">Ubiquitin-like protease family profile domain-containing protein</fullName>
    </recommendedName>
</protein>
<dbReference type="SUPFAM" id="SSF54001">
    <property type="entry name" value="Cysteine proteinases"/>
    <property type="match status" value="1"/>
</dbReference>
<feature type="region of interest" description="Disordered" evidence="4">
    <location>
        <begin position="497"/>
        <end position="631"/>
    </location>
</feature>
<gene>
    <name evidence="6" type="ORF">POM88_033622</name>
</gene>
<reference evidence="6" key="2">
    <citation type="submission" date="2023-05" db="EMBL/GenBank/DDBJ databases">
        <authorList>
            <person name="Schelkunov M.I."/>
        </authorList>
    </citation>
    <scope>NUCLEOTIDE SEQUENCE</scope>
    <source>
        <strain evidence="6">Hsosn_3</strain>
        <tissue evidence="6">Leaf</tissue>
    </source>
</reference>
<comment type="similarity">
    <text evidence="1">Belongs to the peptidase C48 family.</text>
</comment>
<comment type="caution">
    <text evidence="6">The sequence shown here is derived from an EMBL/GenBank/DDBJ whole genome shotgun (WGS) entry which is preliminary data.</text>
</comment>
<dbReference type="InterPro" id="IPR019557">
    <property type="entry name" value="AminoTfrase-like_pln_mobile"/>
</dbReference>